<evidence type="ECO:0000256" key="5">
    <source>
        <dbReference type="SAM" id="MobiDB-lite"/>
    </source>
</evidence>
<dbReference type="GO" id="GO:0005739">
    <property type="term" value="C:mitochondrion"/>
    <property type="evidence" value="ECO:0007669"/>
    <property type="project" value="TreeGrafter"/>
</dbReference>
<dbReference type="Gene3D" id="3.40.1190.10">
    <property type="entry name" value="Mur-like, catalytic domain"/>
    <property type="match status" value="1"/>
</dbReference>
<dbReference type="OrthoDB" id="5212574at2759"/>
<feature type="region of interest" description="Disordered" evidence="5">
    <location>
        <begin position="274"/>
        <end position="307"/>
    </location>
</feature>
<evidence type="ECO:0000256" key="4">
    <source>
        <dbReference type="ARBA" id="ARBA00022840"/>
    </source>
</evidence>
<dbReference type="RefSeq" id="XP_025347629.1">
    <property type="nucleotide sequence ID" value="XM_025494349.1"/>
</dbReference>
<gene>
    <name evidence="6" type="ORF">BCV69DRAFT_299593</name>
</gene>
<dbReference type="GO" id="GO:0005829">
    <property type="term" value="C:cytosol"/>
    <property type="evidence" value="ECO:0007669"/>
    <property type="project" value="TreeGrafter"/>
</dbReference>
<dbReference type="EMBL" id="KZ819328">
    <property type="protein sequence ID" value="PWN20469.1"/>
    <property type="molecule type" value="Genomic_DNA"/>
</dbReference>
<dbReference type="STRING" id="1684307.A0A316U5F9"/>
<dbReference type="Proteomes" id="UP000245942">
    <property type="component" value="Unassembled WGS sequence"/>
</dbReference>
<dbReference type="AlphaFoldDB" id="A0A316U5F9"/>
<dbReference type="InterPro" id="IPR036565">
    <property type="entry name" value="Mur-like_cat_sf"/>
</dbReference>
<dbReference type="PANTHER" id="PTHR11136">
    <property type="entry name" value="FOLYLPOLYGLUTAMATE SYNTHASE-RELATED"/>
    <property type="match status" value="1"/>
</dbReference>
<evidence type="ECO:0000256" key="3">
    <source>
        <dbReference type="ARBA" id="ARBA00022741"/>
    </source>
</evidence>
<evidence type="ECO:0000313" key="6">
    <source>
        <dbReference type="EMBL" id="PWN20469.1"/>
    </source>
</evidence>
<organism evidence="6 7">
    <name type="scientific">Pseudomicrostroma glucosiphilum</name>
    <dbReference type="NCBI Taxonomy" id="1684307"/>
    <lineage>
        <taxon>Eukaryota</taxon>
        <taxon>Fungi</taxon>
        <taxon>Dikarya</taxon>
        <taxon>Basidiomycota</taxon>
        <taxon>Ustilaginomycotina</taxon>
        <taxon>Exobasidiomycetes</taxon>
        <taxon>Microstromatales</taxon>
        <taxon>Microstromatales incertae sedis</taxon>
        <taxon>Pseudomicrostroma</taxon>
    </lineage>
</organism>
<dbReference type="GO" id="GO:0004326">
    <property type="term" value="F:tetrahydrofolylpolyglutamate synthase activity"/>
    <property type="evidence" value="ECO:0007669"/>
    <property type="project" value="InterPro"/>
</dbReference>
<evidence type="ECO:0000256" key="1">
    <source>
        <dbReference type="ARBA" id="ARBA00008276"/>
    </source>
</evidence>
<dbReference type="GO" id="GO:0008841">
    <property type="term" value="F:dihydrofolate synthase activity"/>
    <property type="evidence" value="ECO:0007669"/>
    <property type="project" value="TreeGrafter"/>
</dbReference>
<keyword evidence="4" id="KW-0067">ATP-binding</keyword>
<proteinExistence type="inferred from homology"/>
<comment type="similarity">
    <text evidence="1">Belongs to the folylpolyglutamate synthase family.</text>
</comment>
<dbReference type="GO" id="GO:0005524">
    <property type="term" value="F:ATP binding"/>
    <property type="evidence" value="ECO:0007669"/>
    <property type="project" value="UniProtKB-KW"/>
</dbReference>
<dbReference type="GeneID" id="37016083"/>
<sequence length="674" mass="71424">MASSSSATAAIRPGLQRIIPLLDRLGRPQNTFPVIHIAGTNCKGTTSSLLDLLLTHFGLRTARFNSPHLREERDSCRVAGKVVDAGVWQTAGERVIEANVLDQAGQVAPSIDASPFERLFARFLVSCTLTTPAPQVLIVECGMGGLTDATNVFPAEVVLASVITPIGRDHAGFLGDTLGQITENKLGIAKENGLVVVAGQCPEVRETNLRRWSVEEEDPRLLGEDSAEILSTTRRVAETLKARLVRCETPTGKTVGRQEEGEWRVISQWSATLPPVLQTPSTTRTATTDAATGVSLDDSETSSASTSITTATPASLASTLFTNGPFQASPGHTALKTPLLPPLQPTAPVLSSVSTALSTIYAIASDEPPSARGLQGADRHEELRLGLAWALREGGILSGPSGALSEGVEHAIVSGVESWEGRGSWVDVPLPLPARSAIEEGKTAALRLFVDGAHNLPAFSALFRHLQAMRQARQGSSSSSALTLTLLVSFSESKKKDGDLETLLHIFAQLPFKLAVLEPPSLQGKLKALSLTEADRGDEHGDGDGDGGGADLTIRVGFVPFSTPVEGMPWVSPLDPQELTTLLQAKIACRTQAEEVQAEAVTAKSTQWEIISLPNLQSALLWASKEGQETGRPAGEQSVEGSRDSLVVLTGSLYLAGELYRLVDQLQGRAAGRG</sequence>
<dbReference type="PANTHER" id="PTHR11136:SF0">
    <property type="entry name" value="DIHYDROFOLATE SYNTHETASE-RELATED"/>
    <property type="match status" value="1"/>
</dbReference>
<feature type="compositionally biased region" description="Low complexity" evidence="5">
    <location>
        <begin position="279"/>
        <end position="292"/>
    </location>
</feature>
<name>A0A316U5F9_9BASI</name>
<evidence type="ECO:0000256" key="2">
    <source>
        <dbReference type="ARBA" id="ARBA00022598"/>
    </source>
</evidence>
<dbReference type="SUPFAM" id="SSF53623">
    <property type="entry name" value="MurD-like peptide ligases, catalytic domain"/>
    <property type="match status" value="1"/>
</dbReference>
<protein>
    <submittedName>
        <fullName evidence="6">Mur ligase</fullName>
    </submittedName>
</protein>
<dbReference type="InterPro" id="IPR001645">
    <property type="entry name" value="Folylpolyglutamate_synth"/>
</dbReference>
<keyword evidence="7" id="KW-1185">Reference proteome</keyword>
<keyword evidence="2 6" id="KW-0436">Ligase</keyword>
<evidence type="ECO:0000313" key="7">
    <source>
        <dbReference type="Proteomes" id="UP000245942"/>
    </source>
</evidence>
<reference evidence="6 7" key="1">
    <citation type="journal article" date="2018" name="Mol. Biol. Evol.">
        <title>Broad Genomic Sampling Reveals a Smut Pathogenic Ancestry of the Fungal Clade Ustilaginomycotina.</title>
        <authorList>
            <person name="Kijpornyongpan T."/>
            <person name="Mondo S.J."/>
            <person name="Barry K."/>
            <person name="Sandor L."/>
            <person name="Lee J."/>
            <person name="Lipzen A."/>
            <person name="Pangilinan J."/>
            <person name="LaButti K."/>
            <person name="Hainaut M."/>
            <person name="Henrissat B."/>
            <person name="Grigoriev I.V."/>
            <person name="Spatafora J.W."/>
            <person name="Aime M.C."/>
        </authorList>
    </citation>
    <scope>NUCLEOTIDE SEQUENCE [LARGE SCALE GENOMIC DNA]</scope>
    <source>
        <strain evidence="6 7">MCA 4718</strain>
    </source>
</reference>
<keyword evidence="3" id="KW-0547">Nucleotide-binding</keyword>
<accession>A0A316U5F9</accession>